<sequence length="105" mass="11902">MLGAMLADKVAELERLYPGSVGIREGRRVKKAYWILALVPTTLMKELSQLLGREATLATSLALQIHQYNGPDREGVLSPYRNEESAKRDVQILIDIVKEFLSRYK</sequence>
<evidence type="ECO:0000313" key="1">
    <source>
        <dbReference type="EMBL" id="AET33070.1"/>
    </source>
</evidence>
<dbReference type="AlphaFoldDB" id="G7VG72"/>
<keyword evidence="2" id="KW-1185">Reference proteome</keyword>
<accession>G7VG72</accession>
<evidence type="ECO:0000313" key="2">
    <source>
        <dbReference type="Proteomes" id="UP000005867"/>
    </source>
</evidence>
<gene>
    <name evidence="1" type="ORF">P186_1654</name>
</gene>
<proteinExistence type="predicted"/>
<dbReference type="KEGG" id="pyr:P186_1654"/>
<protein>
    <submittedName>
        <fullName evidence="1">PaREP1</fullName>
    </submittedName>
</protein>
<dbReference type="Pfam" id="PF05942">
    <property type="entry name" value="PaREP1"/>
    <property type="match status" value="1"/>
</dbReference>
<dbReference type="InterPro" id="IPR010268">
    <property type="entry name" value="PaREP1"/>
</dbReference>
<dbReference type="HOGENOM" id="CLU_118419_1_0_2"/>
<reference evidence="1 2" key="1">
    <citation type="journal article" date="2012" name="J. Bacteriol.">
        <title>Complete genome sequence of strain 1860, a crenarchaeon of the genus pyrobaculum able to grow with various electron acceptors.</title>
        <authorList>
            <person name="Mardanov A.V."/>
            <person name="Gumerov V.M."/>
            <person name="Slobodkina G.B."/>
            <person name="Beletsky A.V."/>
            <person name="Bonch-Osmolovskaya E.A."/>
            <person name="Ravin N.V."/>
            <person name="Skryabin K.G."/>
        </authorList>
    </citation>
    <scope>NUCLEOTIDE SEQUENCE [LARGE SCALE GENOMIC DNA]</scope>
    <source>
        <strain evidence="1 2">1860</strain>
    </source>
</reference>
<name>G7VG72_9CREN</name>
<dbReference type="Proteomes" id="UP000005867">
    <property type="component" value="Chromosome"/>
</dbReference>
<organism evidence="1 2">
    <name type="scientific">Pyrobaculum ferrireducens</name>
    <dbReference type="NCBI Taxonomy" id="1104324"/>
    <lineage>
        <taxon>Archaea</taxon>
        <taxon>Thermoproteota</taxon>
        <taxon>Thermoprotei</taxon>
        <taxon>Thermoproteales</taxon>
        <taxon>Thermoproteaceae</taxon>
        <taxon>Pyrobaculum</taxon>
    </lineage>
</organism>
<dbReference type="eggNOG" id="arCOG03708">
    <property type="taxonomic scope" value="Archaea"/>
</dbReference>
<dbReference type="BioCyc" id="PSP1104324:GJSN-1625-MONOMER"/>
<dbReference type="EMBL" id="CP003098">
    <property type="protein sequence ID" value="AET33070.1"/>
    <property type="molecule type" value="Genomic_DNA"/>
</dbReference>